<feature type="transmembrane region" description="Helical" evidence="12">
    <location>
        <begin position="128"/>
        <end position="145"/>
    </location>
</feature>
<keyword evidence="4 12" id="KW-0812">Transmembrane</keyword>
<evidence type="ECO:0000256" key="8">
    <source>
        <dbReference type="ARBA" id="ARBA00022842"/>
    </source>
</evidence>
<dbReference type="PANTHER" id="PTHR45627">
    <property type="entry name" value="ADENYLATE CYCLASE TYPE 1"/>
    <property type="match status" value="1"/>
</dbReference>
<evidence type="ECO:0000256" key="10">
    <source>
        <dbReference type="ARBA" id="ARBA00023136"/>
    </source>
</evidence>
<accession>A0AA85K615</accession>
<evidence type="ECO:0000313" key="14">
    <source>
        <dbReference type="Proteomes" id="UP000050795"/>
    </source>
</evidence>
<feature type="transmembrane region" description="Helical" evidence="12">
    <location>
        <begin position="221"/>
        <end position="243"/>
    </location>
</feature>
<dbReference type="AlphaFoldDB" id="A0AA85K615"/>
<evidence type="ECO:0000256" key="7">
    <source>
        <dbReference type="ARBA" id="ARBA00022840"/>
    </source>
</evidence>
<dbReference type="Gene3D" id="3.30.70.1230">
    <property type="entry name" value="Nucleotide cyclase"/>
    <property type="match status" value="2"/>
</dbReference>
<dbReference type="InterPro" id="IPR001054">
    <property type="entry name" value="A/G_cyclase"/>
</dbReference>
<dbReference type="GO" id="GO:0005886">
    <property type="term" value="C:plasma membrane"/>
    <property type="evidence" value="ECO:0007669"/>
    <property type="project" value="TreeGrafter"/>
</dbReference>
<feature type="transmembrane region" description="Helical" evidence="12">
    <location>
        <begin position="176"/>
        <end position="199"/>
    </location>
</feature>
<protein>
    <recommendedName>
        <fullName evidence="3">adenylate cyclase</fullName>
        <ecNumber evidence="3">4.6.1.1</ecNumber>
    </recommendedName>
</protein>
<evidence type="ECO:0000256" key="5">
    <source>
        <dbReference type="ARBA" id="ARBA00022723"/>
    </source>
</evidence>
<evidence type="ECO:0000259" key="13">
    <source>
        <dbReference type="PROSITE" id="PS50125"/>
    </source>
</evidence>
<feature type="transmembrane region" description="Helical" evidence="12">
    <location>
        <begin position="893"/>
        <end position="913"/>
    </location>
</feature>
<dbReference type="CDD" id="cd07302">
    <property type="entry name" value="CHD"/>
    <property type="match status" value="1"/>
</dbReference>
<dbReference type="InterPro" id="IPR029787">
    <property type="entry name" value="Nucleotide_cyclase"/>
</dbReference>
<comment type="subcellular location">
    <subcellularLocation>
        <location evidence="2">Membrane</location>
        <topology evidence="2">Multi-pass membrane protein</topology>
    </subcellularLocation>
</comment>
<dbReference type="SUPFAM" id="SSF55073">
    <property type="entry name" value="Nucleotide cyclase"/>
    <property type="match status" value="2"/>
</dbReference>
<keyword evidence="8" id="KW-0460">Magnesium</keyword>
<feature type="transmembrane region" description="Helical" evidence="12">
    <location>
        <begin position="99"/>
        <end position="116"/>
    </location>
</feature>
<keyword evidence="7" id="KW-0067">ATP-binding</keyword>
<keyword evidence="10 12" id="KW-0472">Membrane</keyword>
<feature type="domain" description="Guanylate cyclase" evidence="13">
    <location>
        <begin position="377"/>
        <end position="504"/>
    </location>
</feature>
<dbReference type="PANTHER" id="PTHR45627:SF12">
    <property type="entry name" value="ADENYLATE CYCLASE TYPE 2"/>
    <property type="match status" value="1"/>
</dbReference>
<dbReference type="GO" id="GO:0004016">
    <property type="term" value="F:adenylate cyclase activity"/>
    <property type="evidence" value="ECO:0007669"/>
    <property type="project" value="UniProtKB-EC"/>
</dbReference>
<feature type="transmembrane region" description="Helical" evidence="12">
    <location>
        <begin position="933"/>
        <end position="953"/>
    </location>
</feature>
<keyword evidence="5" id="KW-0479">Metal-binding</keyword>
<feature type="transmembrane region" description="Helical" evidence="12">
    <location>
        <begin position="719"/>
        <end position="737"/>
    </location>
</feature>
<evidence type="ECO:0000256" key="1">
    <source>
        <dbReference type="ARBA" id="ARBA00001593"/>
    </source>
</evidence>
<dbReference type="PROSITE" id="PS50125">
    <property type="entry name" value="GUANYLATE_CYCLASE_2"/>
    <property type="match status" value="2"/>
</dbReference>
<sequence>MRHSIIENENYDIFGVTCKCDTSYKAFRNLPLSEKLIRSFQAVFAILYHDISGIREYYEHFILNHTVRRLRYVIHMTFFYVTLNFMKKPCATLEFFETRIIRFCFSVSLCVLYFLATLRVSNISHCNVISMILMLSMFFHDLYIIDDENYLLNITYMSTIYITVPYFLFLSVNLDVLLTVLILYVTGHHLLHDTFYSLLKPNNPYHKRDIPTLNTLISDSYHLLIIINLWILILIPCIHVHIWGHLRGHLTFLYLTQQMHNFNQINRQLGRQKFIQNNVIPSEFIQHTSQNNNYNQNMNYRENIDDNEDDNNDDDQYDNGILGEDNAEIDLEKYSYKHLNINDNIYDDIYDTNLNNITYNLPHISSSCILNYHENVSIVCVNFYELKELFQGRSTVEQIKIITQIYSSIDDLCEQMKCTKLNSIENHYLAISDYRQPINESVINCINFALSLCRIMKRIGYELKYRLNLRVGIHTGDIVTCLMDKEQFKFDIFSTNLLIAQKLEMTSLINRIHISDVTYEHCKSIFQVAKGETIKLEYTTSGFIYKTIDTYYVDPKALPYKYKEKIIHQNPREISHRALNLLNELICCLRDEYDDFLTFSQENLLEIPQSYYESRPTQLGKINKPSIKYDRKHFLSRLRRHIYQEELVTIIRQLDVDKKKKNSKWKKSYQYASIMSFSTVYNDPEIEWHYAHRYQFSAPMGQCVLDSEKCAFMIDLTVINVYNCFLISFCNLLLSYWKLNGDINMMISLIEGISILLFTIIVCFLFVKSKNSWQVKSIIDKLFSSVAICDTLLLCLSLFPMVYVFLHVLLPWMLGKHDFETFDNPVHIMNNANITTTTTDNNNNNISMSCKSGSMKIPSNHTELKDIYRHLVVSLEPLVCIAHFLPTAINFRFTLIGLVLNLIYILFFNALLFPPSLVTCIPTCMNDSMSNSSYFYLHTIEILFFIVTTTRLCRESAQIHRLLFYHKREADIQVESIAMSVERTRSLLMDVIPREIIYQIRNTSVTKSIYLIKPENYNNNNNSKIEDYWITPENAGVVSICVTNFYSEHIFTVQKSESQKFSIYEEQYFQSIDTLNKLMKMFDQLLDNPLFYDIQKIKSYHHCYMLMSGSKQTDESVTHLLALLEYCLLVKDSLNQFNTENFLNRKGFTLSIGYHCGEVRAGMIGLVRPIFDIFGEPVDIARKIMLQDIVNEVEVTHKVMELFKLKYNFTKNGRIISTIDDEIPIYSCKPKL</sequence>
<dbReference type="Proteomes" id="UP000050795">
    <property type="component" value="Unassembled WGS sequence"/>
</dbReference>
<dbReference type="SMART" id="SM00044">
    <property type="entry name" value="CYCc"/>
    <property type="match status" value="1"/>
</dbReference>
<feature type="transmembrane region" description="Helical" evidence="12">
    <location>
        <begin position="743"/>
        <end position="767"/>
    </location>
</feature>
<evidence type="ECO:0000256" key="2">
    <source>
        <dbReference type="ARBA" id="ARBA00004141"/>
    </source>
</evidence>
<dbReference type="WBParaSite" id="TREG1_68580.1">
    <property type="protein sequence ID" value="TREG1_68580.1"/>
    <property type="gene ID" value="TREG1_68580"/>
</dbReference>
<keyword evidence="9 12" id="KW-1133">Transmembrane helix</keyword>
<keyword evidence="14" id="KW-1185">Reference proteome</keyword>
<feature type="transmembrane region" description="Helical" evidence="12">
    <location>
        <begin position="787"/>
        <end position="810"/>
    </location>
</feature>
<evidence type="ECO:0000256" key="4">
    <source>
        <dbReference type="ARBA" id="ARBA00022692"/>
    </source>
</evidence>
<reference evidence="15" key="2">
    <citation type="submission" date="2023-11" db="UniProtKB">
        <authorList>
            <consortium name="WormBaseParasite"/>
        </authorList>
    </citation>
    <scope>IDENTIFICATION</scope>
</reference>
<organism evidence="14 15">
    <name type="scientific">Trichobilharzia regenti</name>
    <name type="common">Nasal bird schistosome</name>
    <dbReference type="NCBI Taxonomy" id="157069"/>
    <lineage>
        <taxon>Eukaryota</taxon>
        <taxon>Metazoa</taxon>
        <taxon>Spiralia</taxon>
        <taxon>Lophotrochozoa</taxon>
        <taxon>Platyhelminthes</taxon>
        <taxon>Trematoda</taxon>
        <taxon>Digenea</taxon>
        <taxon>Strigeidida</taxon>
        <taxon>Schistosomatoidea</taxon>
        <taxon>Schistosomatidae</taxon>
        <taxon>Trichobilharzia</taxon>
    </lineage>
</organism>
<evidence type="ECO:0000313" key="15">
    <source>
        <dbReference type="WBParaSite" id="TREG1_68580.1"/>
    </source>
</evidence>
<feature type="domain" description="Guanylate cyclase" evidence="13">
    <location>
        <begin position="1051"/>
        <end position="1185"/>
    </location>
</feature>
<dbReference type="GO" id="GO:0009190">
    <property type="term" value="P:cyclic nucleotide biosynthetic process"/>
    <property type="evidence" value="ECO:0007669"/>
    <property type="project" value="InterPro"/>
</dbReference>
<name>A0AA85K615_TRIRE</name>
<evidence type="ECO:0000256" key="6">
    <source>
        <dbReference type="ARBA" id="ARBA00022741"/>
    </source>
</evidence>
<keyword evidence="6" id="KW-0547">Nucleotide-binding</keyword>
<evidence type="ECO:0000256" key="11">
    <source>
        <dbReference type="ARBA" id="ARBA00023239"/>
    </source>
</evidence>
<dbReference type="GO" id="GO:0035556">
    <property type="term" value="P:intracellular signal transduction"/>
    <property type="evidence" value="ECO:0007669"/>
    <property type="project" value="InterPro"/>
</dbReference>
<evidence type="ECO:0000256" key="3">
    <source>
        <dbReference type="ARBA" id="ARBA00012201"/>
    </source>
</evidence>
<reference evidence="14" key="1">
    <citation type="submission" date="2022-06" db="EMBL/GenBank/DDBJ databases">
        <authorList>
            <person name="Berger JAMES D."/>
            <person name="Berger JAMES D."/>
        </authorList>
    </citation>
    <scope>NUCLEOTIDE SEQUENCE [LARGE SCALE GENOMIC DNA]</scope>
</reference>
<dbReference type="GO" id="GO:0007189">
    <property type="term" value="P:adenylate cyclase-activating G protein-coupled receptor signaling pathway"/>
    <property type="evidence" value="ECO:0007669"/>
    <property type="project" value="TreeGrafter"/>
</dbReference>
<dbReference type="Pfam" id="PF00211">
    <property type="entry name" value="Guanylate_cyc"/>
    <property type="match status" value="2"/>
</dbReference>
<evidence type="ECO:0000256" key="12">
    <source>
        <dbReference type="SAM" id="Phobius"/>
    </source>
</evidence>
<dbReference type="GO" id="GO:0046872">
    <property type="term" value="F:metal ion binding"/>
    <property type="evidence" value="ECO:0007669"/>
    <property type="project" value="UniProtKB-KW"/>
</dbReference>
<proteinExistence type="predicted"/>
<dbReference type="GO" id="GO:0005524">
    <property type="term" value="F:ATP binding"/>
    <property type="evidence" value="ECO:0007669"/>
    <property type="project" value="UniProtKB-KW"/>
</dbReference>
<dbReference type="EC" id="4.6.1.1" evidence="3"/>
<evidence type="ECO:0000256" key="9">
    <source>
        <dbReference type="ARBA" id="ARBA00022989"/>
    </source>
</evidence>
<keyword evidence="11" id="KW-0456">Lyase</keyword>
<comment type="catalytic activity">
    <reaction evidence="1">
        <text>ATP = 3',5'-cyclic AMP + diphosphate</text>
        <dbReference type="Rhea" id="RHEA:15389"/>
        <dbReference type="ChEBI" id="CHEBI:30616"/>
        <dbReference type="ChEBI" id="CHEBI:33019"/>
        <dbReference type="ChEBI" id="CHEBI:58165"/>
        <dbReference type="EC" id="4.6.1.1"/>
    </reaction>
</comment>